<comment type="similarity">
    <text evidence="1">Belongs to the LysR transcriptional regulatory family.</text>
</comment>
<organism evidence="6 7">
    <name type="scientific">Labrys miyagiensis</name>
    <dbReference type="NCBI Taxonomy" id="346912"/>
    <lineage>
        <taxon>Bacteria</taxon>
        <taxon>Pseudomonadati</taxon>
        <taxon>Pseudomonadota</taxon>
        <taxon>Alphaproteobacteria</taxon>
        <taxon>Hyphomicrobiales</taxon>
        <taxon>Xanthobacteraceae</taxon>
        <taxon>Labrys</taxon>
    </lineage>
</organism>
<dbReference type="Gene3D" id="1.10.10.10">
    <property type="entry name" value="Winged helix-like DNA-binding domain superfamily/Winged helix DNA-binding domain"/>
    <property type="match status" value="1"/>
</dbReference>
<evidence type="ECO:0000256" key="1">
    <source>
        <dbReference type="ARBA" id="ARBA00009437"/>
    </source>
</evidence>
<dbReference type="PROSITE" id="PS50931">
    <property type="entry name" value="HTH_LYSR"/>
    <property type="match status" value="1"/>
</dbReference>
<evidence type="ECO:0000256" key="4">
    <source>
        <dbReference type="ARBA" id="ARBA00023163"/>
    </source>
</evidence>
<reference evidence="7" key="1">
    <citation type="journal article" date="2019" name="Int. J. Syst. Evol. Microbiol.">
        <title>The Global Catalogue of Microorganisms (GCM) 10K type strain sequencing project: providing services to taxonomists for standard genome sequencing and annotation.</title>
        <authorList>
            <consortium name="The Broad Institute Genomics Platform"/>
            <consortium name="The Broad Institute Genome Sequencing Center for Infectious Disease"/>
            <person name="Wu L."/>
            <person name="Ma J."/>
        </authorList>
    </citation>
    <scope>NUCLEOTIDE SEQUENCE [LARGE SCALE GENOMIC DNA]</scope>
    <source>
        <strain evidence="7">NBRC 101365</strain>
    </source>
</reference>
<dbReference type="Pfam" id="PF00126">
    <property type="entry name" value="HTH_1"/>
    <property type="match status" value="1"/>
</dbReference>
<dbReference type="EMBL" id="BSPC01000022">
    <property type="protein sequence ID" value="GLS19276.1"/>
    <property type="molecule type" value="Genomic_DNA"/>
</dbReference>
<evidence type="ECO:0000259" key="5">
    <source>
        <dbReference type="PROSITE" id="PS50931"/>
    </source>
</evidence>
<feature type="domain" description="HTH lysR-type" evidence="5">
    <location>
        <begin position="1"/>
        <end position="58"/>
    </location>
</feature>
<dbReference type="SUPFAM" id="SSF53850">
    <property type="entry name" value="Periplasmic binding protein-like II"/>
    <property type="match status" value="1"/>
</dbReference>
<comment type="caution">
    <text evidence="6">The sequence shown here is derived from an EMBL/GenBank/DDBJ whole genome shotgun (WGS) entry which is preliminary data.</text>
</comment>
<evidence type="ECO:0000313" key="7">
    <source>
        <dbReference type="Proteomes" id="UP001156882"/>
    </source>
</evidence>
<proteinExistence type="inferred from homology"/>
<protein>
    <submittedName>
        <fullName evidence="6">Transcriptional regulator</fullName>
    </submittedName>
</protein>
<sequence>MDWSDIRIFLAIARAGTLGAAARSLGLTQPTMGRRLRALEESLGHVLFQRTSDGFVLTDDGNTVLARAERMEQEALGLQRELAGQEHDLEGTLRVSCSDWFGLHILSPILADFSRSHPRVVVELLTDARFLSLSRREADLAFRIRRFSEPDVISRRLMHIGYNLYTRSGTPWPAPGDGTGHRLVTMDEAFADMPDVEWLMRTFPKAAIAMRSNNRDVQAALCAGGVGLAVLPRPLGDATTGIERVDLPVSPPGRDTWLGYHRDLRRLPRLRALLDMVIARLAPVEPGSRDPSVNFGP</sequence>
<dbReference type="InterPro" id="IPR005119">
    <property type="entry name" value="LysR_subst-bd"/>
</dbReference>
<name>A0ABQ6CGC6_9HYPH</name>
<dbReference type="SUPFAM" id="SSF46785">
    <property type="entry name" value="Winged helix' DNA-binding domain"/>
    <property type="match status" value="1"/>
</dbReference>
<keyword evidence="2" id="KW-0805">Transcription regulation</keyword>
<dbReference type="InterPro" id="IPR058163">
    <property type="entry name" value="LysR-type_TF_proteobact-type"/>
</dbReference>
<gene>
    <name evidence="6" type="ORF">GCM10007874_22930</name>
</gene>
<dbReference type="InterPro" id="IPR036390">
    <property type="entry name" value="WH_DNA-bd_sf"/>
</dbReference>
<dbReference type="PRINTS" id="PR00039">
    <property type="entry name" value="HTHLYSR"/>
</dbReference>
<dbReference type="Proteomes" id="UP001156882">
    <property type="component" value="Unassembled WGS sequence"/>
</dbReference>
<dbReference type="Pfam" id="PF03466">
    <property type="entry name" value="LysR_substrate"/>
    <property type="match status" value="1"/>
</dbReference>
<evidence type="ECO:0000313" key="6">
    <source>
        <dbReference type="EMBL" id="GLS19276.1"/>
    </source>
</evidence>
<keyword evidence="4" id="KW-0804">Transcription</keyword>
<accession>A0ABQ6CGC6</accession>
<keyword evidence="7" id="KW-1185">Reference proteome</keyword>
<keyword evidence="3" id="KW-0238">DNA-binding</keyword>
<dbReference type="PANTHER" id="PTHR30537">
    <property type="entry name" value="HTH-TYPE TRANSCRIPTIONAL REGULATOR"/>
    <property type="match status" value="1"/>
</dbReference>
<dbReference type="InterPro" id="IPR000847">
    <property type="entry name" value="LysR_HTH_N"/>
</dbReference>
<dbReference type="Gene3D" id="3.40.190.290">
    <property type="match status" value="1"/>
</dbReference>
<evidence type="ECO:0000256" key="2">
    <source>
        <dbReference type="ARBA" id="ARBA00023015"/>
    </source>
</evidence>
<evidence type="ECO:0000256" key="3">
    <source>
        <dbReference type="ARBA" id="ARBA00023125"/>
    </source>
</evidence>
<dbReference type="RefSeq" id="WP_284312162.1">
    <property type="nucleotide sequence ID" value="NZ_BSPC01000022.1"/>
</dbReference>
<dbReference type="InterPro" id="IPR036388">
    <property type="entry name" value="WH-like_DNA-bd_sf"/>
</dbReference>
<dbReference type="PANTHER" id="PTHR30537:SF3">
    <property type="entry name" value="TRANSCRIPTIONAL REGULATORY PROTEIN"/>
    <property type="match status" value="1"/>
</dbReference>